<evidence type="ECO:0000256" key="1">
    <source>
        <dbReference type="SAM" id="Phobius"/>
    </source>
</evidence>
<feature type="transmembrane region" description="Helical" evidence="1">
    <location>
        <begin position="88"/>
        <end position="111"/>
    </location>
</feature>
<dbReference type="AlphaFoldDB" id="A0A1M4VWY4"/>
<keyword evidence="1" id="KW-0472">Membrane</keyword>
<keyword evidence="3" id="KW-1185">Reference proteome</keyword>
<sequence>MYTDKFKKSINMIRECQNVCFKALLCAWLGYGINRLVFALHEPFSSSAQRYYWSVESLFFIFAILSLAILTFLVGVKHKNFDQVGMTFLVVTTIKMALAFAFGKEIIYGFSSAQEKINFYSIFAFFLVVETVLTIQLLNNTTQKPTFNEKFKKER</sequence>
<reference evidence="2 3" key="1">
    <citation type="submission" date="2016-11" db="EMBL/GenBank/DDBJ databases">
        <authorList>
            <person name="Jaros S."/>
            <person name="Januszkiewicz K."/>
            <person name="Wedrychowicz H."/>
        </authorList>
    </citation>
    <scope>NUCLEOTIDE SEQUENCE [LARGE SCALE GENOMIC DNA]</scope>
    <source>
        <strain evidence="2 3">DSM 25660</strain>
    </source>
</reference>
<gene>
    <name evidence="2" type="ORF">SAMN05444377_10188</name>
</gene>
<name>A0A1M4VWY4_9FLAO</name>
<dbReference type="Proteomes" id="UP000184147">
    <property type="component" value="Unassembled WGS sequence"/>
</dbReference>
<evidence type="ECO:0000313" key="2">
    <source>
        <dbReference type="EMBL" id="SHE73534.1"/>
    </source>
</evidence>
<dbReference type="STRING" id="1124188.SAMN05444377_10188"/>
<proteinExistence type="predicted"/>
<evidence type="ECO:0000313" key="3">
    <source>
        <dbReference type="Proteomes" id="UP000184147"/>
    </source>
</evidence>
<feature type="transmembrane region" description="Helical" evidence="1">
    <location>
        <begin position="20"/>
        <end position="38"/>
    </location>
</feature>
<dbReference type="EMBL" id="FQVQ01000001">
    <property type="protein sequence ID" value="SHE73534.1"/>
    <property type="molecule type" value="Genomic_DNA"/>
</dbReference>
<feature type="transmembrane region" description="Helical" evidence="1">
    <location>
        <begin position="58"/>
        <end position="76"/>
    </location>
</feature>
<protein>
    <submittedName>
        <fullName evidence="2">Uncharacterized protein</fullName>
    </submittedName>
</protein>
<keyword evidence="1" id="KW-1133">Transmembrane helix</keyword>
<organism evidence="2 3">
    <name type="scientific">Flavobacterium fontis</name>
    <dbReference type="NCBI Taxonomy" id="1124188"/>
    <lineage>
        <taxon>Bacteria</taxon>
        <taxon>Pseudomonadati</taxon>
        <taxon>Bacteroidota</taxon>
        <taxon>Flavobacteriia</taxon>
        <taxon>Flavobacteriales</taxon>
        <taxon>Flavobacteriaceae</taxon>
        <taxon>Flavobacterium</taxon>
    </lineage>
</organism>
<accession>A0A1M4VWY4</accession>
<keyword evidence="1" id="KW-0812">Transmembrane</keyword>
<feature type="transmembrane region" description="Helical" evidence="1">
    <location>
        <begin position="117"/>
        <end position="138"/>
    </location>
</feature>